<dbReference type="EMBL" id="HBUF01266333">
    <property type="protein sequence ID" value="CAG6684234.1"/>
    <property type="molecule type" value="Transcribed_RNA"/>
</dbReference>
<evidence type="ECO:0000313" key="2">
    <source>
        <dbReference type="EMBL" id="CAG6684234.1"/>
    </source>
</evidence>
<reference evidence="2" key="1">
    <citation type="submission" date="2021-05" db="EMBL/GenBank/DDBJ databases">
        <authorList>
            <person name="Alioto T."/>
            <person name="Alioto T."/>
            <person name="Gomez Garrido J."/>
        </authorList>
    </citation>
    <scope>NUCLEOTIDE SEQUENCE</scope>
</reference>
<name>A0A8D8TA83_9HEMI</name>
<dbReference type="EMBL" id="HBUF01266332">
    <property type="protein sequence ID" value="CAG6684232.1"/>
    <property type="molecule type" value="Transcribed_RNA"/>
</dbReference>
<sequence>MYLFNLYFFIIIFLFCCCNDDEESVLTNMALYCKIRPNKTFVIVEYEQEYFPGIVKNKKNTKVEVSNMVMSLTNWKWPDKEDRLWYHSAQIKEIIKDPELVTATSSRSAIYAVPEIEKFRSKSV</sequence>
<proteinExistence type="predicted"/>
<keyword evidence="1" id="KW-0732">Signal</keyword>
<evidence type="ECO:0000256" key="1">
    <source>
        <dbReference type="SAM" id="SignalP"/>
    </source>
</evidence>
<dbReference type="AlphaFoldDB" id="A0A8D8TA83"/>
<feature type="chain" id="PRO_5035703494" evidence="1">
    <location>
        <begin position="19"/>
        <end position="124"/>
    </location>
</feature>
<accession>A0A8D8TA83</accession>
<dbReference type="EMBL" id="HBUF01266331">
    <property type="protein sequence ID" value="CAG6684230.1"/>
    <property type="molecule type" value="Transcribed_RNA"/>
</dbReference>
<protein>
    <submittedName>
        <fullName evidence="2">Uncharacterized protein</fullName>
    </submittedName>
</protein>
<organism evidence="2">
    <name type="scientific">Cacopsylla melanoneura</name>
    <dbReference type="NCBI Taxonomy" id="428564"/>
    <lineage>
        <taxon>Eukaryota</taxon>
        <taxon>Metazoa</taxon>
        <taxon>Ecdysozoa</taxon>
        <taxon>Arthropoda</taxon>
        <taxon>Hexapoda</taxon>
        <taxon>Insecta</taxon>
        <taxon>Pterygota</taxon>
        <taxon>Neoptera</taxon>
        <taxon>Paraneoptera</taxon>
        <taxon>Hemiptera</taxon>
        <taxon>Sternorrhyncha</taxon>
        <taxon>Psylloidea</taxon>
        <taxon>Psyllidae</taxon>
        <taxon>Psyllinae</taxon>
        <taxon>Cacopsylla</taxon>
    </lineage>
</organism>
<feature type="signal peptide" evidence="1">
    <location>
        <begin position="1"/>
        <end position="18"/>
    </location>
</feature>